<dbReference type="RefSeq" id="WP_168037889.1">
    <property type="nucleotide sequence ID" value="NZ_JAATJH010000004.1"/>
</dbReference>
<evidence type="ECO:0000313" key="1">
    <source>
        <dbReference type="EMBL" id="NJC27094.1"/>
    </source>
</evidence>
<protein>
    <recommendedName>
        <fullName evidence="3">DUF304 domain-containing protein</fullName>
    </recommendedName>
</protein>
<comment type="caution">
    <text evidence="1">The sequence shown here is derived from an EMBL/GenBank/DDBJ whole genome shotgun (WGS) entry which is preliminary data.</text>
</comment>
<dbReference type="Proteomes" id="UP000770785">
    <property type="component" value="Unassembled WGS sequence"/>
</dbReference>
<sequence>MNYLDYLPDCEYADLPAEVRAEVDRQTYEEARAVALAFPAPEQGLPPVLAAAFSKAVGASRQSTGRVPGKSVKSKGELVRTPLPWLAAAGWLLFLSVGMWTALRPVPTEFVYRKIPAPAPIAIGALKYITQVDTLYVEKVRYKTSYVTVIDTVEIEKLHPERLVLIRDTIYVIAPPPVLLTRSASLEGRENVLQFLHGTD</sequence>
<organism evidence="1 2">
    <name type="scientific">Neolewinella antarctica</name>
    <dbReference type="NCBI Taxonomy" id="442734"/>
    <lineage>
        <taxon>Bacteria</taxon>
        <taxon>Pseudomonadati</taxon>
        <taxon>Bacteroidota</taxon>
        <taxon>Saprospiria</taxon>
        <taxon>Saprospirales</taxon>
        <taxon>Lewinellaceae</taxon>
        <taxon>Neolewinella</taxon>
    </lineage>
</organism>
<name>A0ABX0XDW1_9BACT</name>
<accession>A0ABX0XDW1</accession>
<evidence type="ECO:0000313" key="2">
    <source>
        <dbReference type="Proteomes" id="UP000770785"/>
    </source>
</evidence>
<evidence type="ECO:0008006" key="3">
    <source>
        <dbReference type="Google" id="ProtNLM"/>
    </source>
</evidence>
<gene>
    <name evidence="1" type="ORF">GGR27_002607</name>
</gene>
<reference evidence="1 2" key="1">
    <citation type="submission" date="2020-03" db="EMBL/GenBank/DDBJ databases">
        <title>Genomic Encyclopedia of Type Strains, Phase IV (KMG-IV): sequencing the most valuable type-strain genomes for metagenomic binning, comparative biology and taxonomic classification.</title>
        <authorList>
            <person name="Goeker M."/>
        </authorList>
    </citation>
    <scope>NUCLEOTIDE SEQUENCE [LARGE SCALE GENOMIC DNA]</scope>
    <source>
        <strain evidence="1 2">DSM 105096</strain>
    </source>
</reference>
<keyword evidence="2" id="KW-1185">Reference proteome</keyword>
<proteinExistence type="predicted"/>
<dbReference type="EMBL" id="JAATJH010000004">
    <property type="protein sequence ID" value="NJC27094.1"/>
    <property type="molecule type" value="Genomic_DNA"/>
</dbReference>